<dbReference type="HOGENOM" id="CLU_1971640_0_0_1"/>
<reference evidence="1 2" key="1">
    <citation type="journal article" date="2010" name="Genome Biol.">
        <title>A first genome assembly of the barley fungal pathogen Pyrenophora teres f. teres.</title>
        <authorList>
            <person name="Ellwood S.R."/>
            <person name="Liu Z."/>
            <person name="Syme R.A."/>
            <person name="Lai Z."/>
            <person name="Hane J.K."/>
            <person name="Keiper F."/>
            <person name="Moffat C.S."/>
            <person name="Oliver R.P."/>
            <person name="Friesen T.L."/>
        </authorList>
    </citation>
    <scope>NUCLEOTIDE SEQUENCE [LARGE SCALE GENOMIC DNA]</scope>
    <source>
        <strain evidence="1 2">0-1</strain>
    </source>
</reference>
<sequence>MQQRFRELQEKHDLTIAELADDPLEVALECLMYDPFTFNNYYLSEPGLASAMYRTLDSMRGNRLWQMYHDVVRSTQEGHGQYSLDAVEKVWMGMFPGDEVDWVQFLLQALEVAYPVDRAKEDTDVRG</sequence>
<dbReference type="AlphaFoldDB" id="E3RYH8"/>
<dbReference type="KEGG" id="pte:PTT_14600"/>
<dbReference type="EMBL" id="GL535890">
    <property type="protein sequence ID" value="EFQ89214.1"/>
    <property type="molecule type" value="Genomic_DNA"/>
</dbReference>
<name>E3RYH8_PYRTT</name>
<proteinExistence type="predicted"/>
<keyword evidence="2" id="KW-1185">Reference proteome</keyword>
<dbReference type="Proteomes" id="UP000001067">
    <property type="component" value="Unassembled WGS sequence"/>
</dbReference>
<organism evidence="2">
    <name type="scientific">Pyrenophora teres f. teres (strain 0-1)</name>
    <name type="common">Barley net blotch fungus</name>
    <name type="synonym">Drechslera teres f. teres</name>
    <dbReference type="NCBI Taxonomy" id="861557"/>
    <lineage>
        <taxon>Eukaryota</taxon>
        <taxon>Fungi</taxon>
        <taxon>Dikarya</taxon>
        <taxon>Ascomycota</taxon>
        <taxon>Pezizomycotina</taxon>
        <taxon>Dothideomycetes</taxon>
        <taxon>Pleosporomycetidae</taxon>
        <taxon>Pleosporales</taxon>
        <taxon>Pleosporineae</taxon>
        <taxon>Pleosporaceae</taxon>
        <taxon>Pyrenophora</taxon>
    </lineage>
</organism>
<accession>E3RYH8</accession>
<gene>
    <name evidence="1" type="ORF">PTT_14600</name>
</gene>
<protein>
    <submittedName>
        <fullName evidence="1">Uncharacterized protein</fullName>
    </submittedName>
</protein>
<evidence type="ECO:0000313" key="1">
    <source>
        <dbReference type="EMBL" id="EFQ89214.1"/>
    </source>
</evidence>
<evidence type="ECO:0000313" key="2">
    <source>
        <dbReference type="Proteomes" id="UP000001067"/>
    </source>
</evidence>